<reference evidence="1" key="2">
    <citation type="submission" date="2020-09" db="EMBL/GenBank/DDBJ databases">
        <authorList>
            <person name="Sun Q."/>
            <person name="Ohkuma M."/>
        </authorList>
    </citation>
    <scope>NUCLEOTIDE SEQUENCE</scope>
    <source>
        <strain evidence="1">JCM 31311</strain>
    </source>
</reference>
<dbReference type="RefSeq" id="WP_189091588.1">
    <property type="nucleotide sequence ID" value="NZ_BMQL01000020.1"/>
</dbReference>
<reference evidence="1" key="1">
    <citation type="journal article" date="2014" name="Int. J. Syst. Evol. Microbiol.">
        <title>Complete genome sequence of Corynebacterium casei LMG S-19264T (=DSM 44701T), isolated from a smear-ripened cheese.</title>
        <authorList>
            <consortium name="US DOE Joint Genome Institute (JGI-PGF)"/>
            <person name="Walter F."/>
            <person name="Albersmeier A."/>
            <person name="Kalinowski J."/>
            <person name="Ruckert C."/>
        </authorList>
    </citation>
    <scope>NUCLEOTIDE SEQUENCE</scope>
    <source>
        <strain evidence="1">JCM 31311</strain>
    </source>
</reference>
<protein>
    <submittedName>
        <fullName evidence="1">Uncharacterized protein</fullName>
    </submittedName>
</protein>
<dbReference type="AlphaFoldDB" id="A0A918CDZ6"/>
<dbReference type="Proteomes" id="UP000603865">
    <property type="component" value="Unassembled WGS sequence"/>
</dbReference>
<evidence type="ECO:0000313" key="1">
    <source>
        <dbReference type="EMBL" id="GGR17423.1"/>
    </source>
</evidence>
<sequence>MTLLTSAASAAEQSLPPGWTACAPGHPTSICCPSCGLVWGQLAEQTLTVAEERVLLEEGTPLLEVQRSASGLLTHGRLETGTCARCDGRFHFMLLWALKGEVVEGLEEVLALFLARQPLPAGAGFSLLQSPTGLQWLTQTLPVGAQRIGMSLPWATTSSTAQAWMQEQAAAALGVLVGTGRRHALASS</sequence>
<name>A0A918CDZ6_9DEIO</name>
<dbReference type="EMBL" id="BMQL01000020">
    <property type="protein sequence ID" value="GGR17423.1"/>
    <property type="molecule type" value="Genomic_DNA"/>
</dbReference>
<comment type="caution">
    <text evidence="1">The sequence shown here is derived from an EMBL/GenBank/DDBJ whole genome shotgun (WGS) entry which is preliminary data.</text>
</comment>
<keyword evidence="2" id="KW-1185">Reference proteome</keyword>
<evidence type="ECO:0000313" key="2">
    <source>
        <dbReference type="Proteomes" id="UP000603865"/>
    </source>
</evidence>
<proteinExistence type="predicted"/>
<organism evidence="1 2">
    <name type="scientific">Deinococcus ruber</name>
    <dbReference type="NCBI Taxonomy" id="1848197"/>
    <lineage>
        <taxon>Bacteria</taxon>
        <taxon>Thermotogati</taxon>
        <taxon>Deinococcota</taxon>
        <taxon>Deinococci</taxon>
        <taxon>Deinococcales</taxon>
        <taxon>Deinococcaceae</taxon>
        <taxon>Deinococcus</taxon>
    </lineage>
</organism>
<gene>
    <name evidence="1" type="ORF">GCM10008957_32640</name>
</gene>
<accession>A0A918CDZ6</accession>